<dbReference type="InterPro" id="IPR024752">
    <property type="entry name" value="Myb/SANT-like_dom"/>
</dbReference>
<dbReference type="PANTHER" id="PTHR47072">
    <property type="match status" value="1"/>
</dbReference>
<dbReference type="Proteomes" id="UP000325313">
    <property type="component" value="Unassembled WGS sequence"/>
</dbReference>
<name>A0A5B0LHZ5_PUCGR</name>
<dbReference type="AlphaFoldDB" id="A0A5B0LHZ5"/>
<dbReference type="Pfam" id="PF12776">
    <property type="entry name" value="Myb_DNA-bind_3"/>
    <property type="match status" value="1"/>
</dbReference>
<feature type="region of interest" description="Disordered" evidence="1">
    <location>
        <begin position="1"/>
        <end position="93"/>
    </location>
</feature>
<accession>A0A5B0LHZ5</accession>
<evidence type="ECO:0000313" key="4">
    <source>
        <dbReference type="Proteomes" id="UP000325313"/>
    </source>
</evidence>
<feature type="domain" description="Myb/SANT-like" evidence="2">
    <location>
        <begin position="96"/>
        <end position="165"/>
    </location>
</feature>
<sequence>MIDPTLFRMCPPAPQPDESDTLPPPLEFPPDNQSSATSMNILNISNSTPKTSATTLKAPATTPKTPSQAISSKPPAMNSKSLKDSGAVDGNAPHTWSTLERCKLLKLIYDEMSAGHATDNRNLKKEGWTVVMNGLNKYFSLNLNRKQIKNQKNALRTMFFDYKFLYN</sequence>
<dbReference type="EMBL" id="VDEP01000514">
    <property type="protein sequence ID" value="KAA1064222.1"/>
    <property type="molecule type" value="Genomic_DNA"/>
</dbReference>
<evidence type="ECO:0000313" key="3">
    <source>
        <dbReference type="EMBL" id="KAA1064222.1"/>
    </source>
</evidence>
<proteinExistence type="predicted"/>
<evidence type="ECO:0000256" key="1">
    <source>
        <dbReference type="SAM" id="MobiDB-lite"/>
    </source>
</evidence>
<gene>
    <name evidence="3" type="ORF">PGTUg99_011770</name>
</gene>
<comment type="caution">
    <text evidence="3">The sequence shown here is derived from an EMBL/GenBank/DDBJ whole genome shotgun (WGS) entry which is preliminary data.</text>
</comment>
<feature type="compositionally biased region" description="Polar residues" evidence="1">
    <location>
        <begin position="31"/>
        <end position="46"/>
    </location>
</feature>
<protein>
    <recommendedName>
        <fullName evidence="2">Myb/SANT-like domain-containing protein</fullName>
    </recommendedName>
</protein>
<organism evidence="3 4">
    <name type="scientific">Puccinia graminis f. sp. tritici</name>
    <dbReference type="NCBI Taxonomy" id="56615"/>
    <lineage>
        <taxon>Eukaryota</taxon>
        <taxon>Fungi</taxon>
        <taxon>Dikarya</taxon>
        <taxon>Basidiomycota</taxon>
        <taxon>Pucciniomycotina</taxon>
        <taxon>Pucciniomycetes</taxon>
        <taxon>Pucciniales</taxon>
        <taxon>Pucciniaceae</taxon>
        <taxon>Puccinia</taxon>
    </lineage>
</organism>
<reference evidence="3 4" key="1">
    <citation type="submission" date="2019-05" db="EMBL/GenBank/DDBJ databases">
        <title>Emergence of the Ug99 lineage of the wheat stem rust pathogen through somatic hybridization.</title>
        <authorList>
            <person name="Li F."/>
            <person name="Upadhyaya N.M."/>
            <person name="Sperschneider J."/>
            <person name="Matny O."/>
            <person name="Nguyen-Phuc H."/>
            <person name="Mago R."/>
            <person name="Raley C."/>
            <person name="Miller M.E."/>
            <person name="Silverstein K.A.T."/>
            <person name="Henningsen E."/>
            <person name="Hirsch C.D."/>
            <person name="Visser B."/>
            <person name="Pretorius Z.A."/>
            <person name="Steffenson B.J."/>
            <person name="Schwessinger B."/>
            <person name="Dodds P.N."/>
            <person name="Figueroa M."/>
        </authorList>
    </citation>
    <scope>NUCLEOTIDE SEQUENCE [LARGE SCALE GENOMIC DNA]</scope>
    <source>
        <strain evidence="3 4">Ug99</strain>
    </source>
</reference>
<evidence type="ECO:0000259" key="2">
    <source>
        <dbReference type="Pfam" id="PF12776"/>
    </source>
</evidence>
<feature type="compositionally biased region" description="Low complexity" evidence="1">
    <location>
        <begin position="47"/>
        <end position="67"/>
    </location>
</feature>
<dbReference type="PANTHER" id="PTHR47072:SF4">
    <property type="entry name" value="MYB_SANT-LIKE DOMAIN-CONTAINING PROTEIN"/>
    <property type="match status" value="1"/>
</dbReference>